<dbReference type="AlphaFoldDB" id="X0VLT0"/>
<protein>
    <submittedName>
        <fullName evidence="1">Uncharacterized protein</fullName>
    </submittedName>
</protein>
<dbReference type="EMBL" id="BARS01023872">
    <property type="protein sequence ID" value="GAG01466.1"/>
    <property type="molecule type" value="Genomic_DNA"/>
</dbReference>
<proteinExistence type="predicted"/>
<comment type="caution">
    <text evidence="1">The sequence shown here is derived from an EMBL/GenBank/DDBJ whole genome shotgun (WGS) entry which is preliminary data.</text>
</comment>
<gene>
    <name evidence="1" type="ORF">S01H1_37974</name>
</gene>
<feature type="non-terminal residue" evidence="1">
    <location>
        <position position="269"/>
    </location>
</feature>
<name>X0VLT0_9ZZZZ</name>
<accession>X0VLT0</accession>
<organism evidence="1">
    <name type="scientific">marine sediment metagenome</name>
    <dbReference type="NCBI Taxonomy" id="412755"/>
    <lineage>
        <taxon>unclassified sequences</taxon>
        <taxon>metagenomes</taxon>
        <taxon>ecological metagenomes</taxon>
    </lineage>
</organism>
<evidence type="ECO:0000313" key="1">
    <source>
        <dbReference type="EMBL" id="GAG01466.1"/>
    </source>
</evidence>
<sequence length="269" mass="30764">VITTPDELKRNASLPSFVQVIQFNVPFSNILFSMESQYVITKNLMDIKTNNIGRQGIMRAIAANILGVVLTRSGPGHIDFVRYDLNRIYKPLLNPNFIRPNLSLTELLKNTFGNAIIIDYLAEVLDKYVKETIPGKYEFEGKRYFEEVYLKNVDIWGFLMSYLAFLKINPSNEYTYDWDDKLTNHILRILLEYCFNSKYAATPMPIYTIIKELENLNKIIGINTASPSSGISKAVLVPTKKTITKSTKKIKGFTIKDKSKTLKVKKLNS</sequence>
<feature type="non-terminal residue" evidence="1">
    <location>
        <position position="1"/>
    </location>
</feature>
<reference evidence="1" key="1">
    <citation type="journal article" date="2014" name="Front. Microbiol.">
        <title>High frequency of phylogenetically diverse reductive dehalogenase-homologous genes in deep subseafloor sedimentary metagenomes.</title>
        <authorList>
            <person name="Kawai M."/>
            <person name="Futagami T."/>
            <person name="Toyoda A."/>
            <person name="Takaki Y."/>
            <person name="Nishi S."/>
            <person name="Hori S."/>
            <person name="Arai W."/>
            <person name="Tsubouchi T."/>
            <person name="Morono Y."/>
            <person name="Uchiyama I."/>
            <person name="Ito T."/>
            <person name="Fujiyama A."/>
            <person name="Inagaki F."/>
            <person name="Takami H."/>
        </authorList>
    </citation>
    <scope>NUCLEOTIDE SEQUENCE</scope>
    <source>
        <strain evidence="1">Expedition CK06-06</strain>
    </source>
</reference>